<keyword evidence="5" id="KW-0720">Serine protease</keyword>
<comment type="similarity">
    <text evidence="1">Belongs to the peptidase S66 family.</text>
</comment>
<evidence type="ECO:0000256" key="4">
    <source>
        <dbReference type="ARBA" id="ARBA00022801"/>
    </source>
</evidence>
<reference evidence="8 9" key="1">
    <citation type="submission" date="2020-10" db="EMBL/GenBank/DDBJ databases">
        <authorList>
            <person name="Castelo-Branco R."/>
            <person name="Eusebio N."/>
            <person name="Adriana R."/>
            <person name="Vieira A."/>
            <person name="Brugerolle De Fraissinette N."/>
            <person name="Rezende De Castro R."/>
            <person name="Schneider M.P."/>
            <person name="Vasconcelos V."/>
            <person name="Leao P.N."/>
        </authorList>
    </citation>
    <scope>NUCLEOTIDE SEQUENCE [LARGE SCALE GENOMIC DNA]</scope>
    <source>
        <strain evidence="8 9">LEGE 03274</strain>
    </source>
</reference>
<dbReference type="PANTHER" id="PTHR30237:SF2">
    <property type="entry name" value="MUREIN TETRAPEPTIDE CARBOXYPEPTIDASE"/>
    <property type="match status" value="1"/>
</dbReference>
<dbReference type="EMBL" id="JADEWC010000020">
    <property type="protein sequence ID" value="MBE9222966.1"/>
    <property type="molecule type" value="Genomic_DNA"/>
</dbReference>
<keyword evidence="4" id="KW-0378">Hydrolase</keyword>
<accession>A0ABR9V779</accession>
<keyword evidence="2" id="KW-0121">Carboxypeptidase</keyword>
<name>A0ABR9V779_9CHRO</name>
<keyword evidence="9" id="KW-1185">Reference proteome</keyword>
<dbReference type="InterPro" id="IPR040449">
    <property type="entry name" value="Peptidase_S66_N"/>
</dbReference>
<protein>
    <submittedName>
        <fullName evidence="8">LD-carboxypeptidase</fullName>
    </submittedName>
</protein>
<dbReference type="RefSeq" id="WP_193801111.1">
    <property type="nucleotide sequence ID" value="NZ_JADEWC010000020.1"/>
</dbReference>
<dbReference type="Proteomes" id="UP000654604">
    <property type="component" value="Unassembled WGS sequence"/>
</dbReference>
<comment type="caution">
    <text evidence="8">The sequence shown here is derived from an EMBL/GenBank/DDBJ whole genome shotgun (WGS) entry which is preliminary data.</text>
</comment>
<dbReference type="PIRSF" id="PIRSF028757">
    <property type="entry name" value="LD-carboxypeptidase"/>
    <property type="match status" value="1"/>
</dbReference>
<dbReference type="SUPFAM" id="SSF141986">
    <property type="entry name" value="LD-carboxypeptidase A C-terminal domain-like"/>
    <property type="match status" value="1"/>
</dbReference>
<dbReference type="SUPFAM" id="SSF52317">
    <property type="entry name" value="Class I glutamine amidotransferase-like"/>
    <property type="match status" value="1"/>
</dbReference>
<dbReference type="Pfam" id="PF17676">
    <property type="entry name" value="Peptidase_S66C"/>
    <property type="match status" value="1"/>
</dbReference>
<keyword evidence="3" id="KW-0645">Protease</keyword>
<evidence type="ECO:0000256" key="3">
    <source>
        <dbReference type="ARBA" id="ARBA00022670"/>
    </source>
</evidence>
<evidence type="ECO:0000259" key="6">
    <source>
        <dbReference type="Pfam" id="PF02016"/>
    </source>
</evidence>
<feature type="domain" description="LD-carboxypeptidase N-terminal" evidence="6">
    <location>
        <begin position="16"/>
        <end position="130"/>
    </location>
</feature>
<evidence type="ECO:0000313" key="9">
    <source>
        <dbReference type="Proteomes" id="UP000654604"/>
    </source>
</evidence>
<dbReference type="Pfam" id="PF02016">
    <property type="entry name" value="Peptidase_S66"/>
    <property type="match status" value="1"/>
</dbReference>
<dbReference type="InterPro" id="IPR040921">
    <property type="entry name" value="Peptidase_S66C"/>
</dbReference>
<evidence type="ECO:0000313" key="8">
    <source>
        <dbReference type="EMBL" id="MBE9222966.1"/>
    </source>
</evidence>
<evidence type="ECO:0000259" key="7">
    <source>
        <dbReference type="Pfam" id="PF17676"/>
    </source>
</evidence>
<dbReference type="InterPro" id="IPR027461">
    <property type="entry name" value="Carboxypeptidase_A_C_sf"/>
</dbReference>
<dbReference type="InterPro" id="IPR029062">
    <property type="entry name" value="Class_I_gatase-like"/>
</dbReference>
<proteinExistence type="inferred from homology"/>
<dbReference type="InterPro" id="IPR003507">
    <property type="entry name" value="S66_fam"/>
</dbReference>
<gene>
    <name evidence="8" type="ORF">IQ215_09695</name>
</gene>
<dbReference type="PANTHER" id="PTHR30237">
    <property type="entry name" value="MURAMOYLTETRAPEPTIDE CARBOXYPEPTIDASE"/>
    <property type="match status" value="1"/>
</dbReference>
<dbReference type="Gene3D" id="3.50.30.60">
    <property type="entry name" value="LD-carboxypeptidase A C-terminal domain-like"/>
    <property type="match status" value="1"/>
</dbReference>
<dbReference type="InterPro" id="IPR027478">
    <property type="entry name" value="LdcA_N"/>
</dbReference>
<dbReference type="CDD" id="cd07025">
    <property type="entry name" value="Peptidase_S66"/>
    <property type="match status" value="1"/>
</dbReference>
<dbReference type="Gene3D" id="3.40.50.10740">
    <property type="entry name" value="Class I glutamine amidotransferase-like"/>
    <property type="match status" value="1"/>
</dbReference>
<feature type="domain" description="LD-carboxypeptidase C-terminal" evidence="7">
    <location>
        <begin position="170"/>
        <end position="284"/>
    </location>
</feature>
<organism evidence="8 9">
    <name type="scientific">Cyanobacterium stanieri LEGE 03274</name>
    <dbReference type="NCBI Taxonomy" id="1828756"/>
    <lineage>
        <taxon>Bacteria</taxon>
        <taxon>Bacillati</taxon>
        <taxon>Cyanobacteriota</taxon>
        <taxon>Cyanophyceae</taxon>
        <taxon>Oscillatoriophycideae</taxon>
        <taxon>Chroococcales</taxon>
        <taxon>Geminocystaceae</taxon>
        <taxon>Cyanobacterium</taxon>
    </lineage>
</organism>
<evidence type="ECO:0000256" key="2">
    <source>
        <dbReference type="ARBA" id="ARBA00022645"/>
    </source>
</evidence>
<evidence type="ECO:0000256" key="1">
    <source>
        <dbReference type="ARBA" id="ARBA00010233"/>
    </source>
</evidence>
<evidence type="ECO:0000256" key="5">
    <source>
        <dbReference type="ARBA" id="ARBA00022825"/>
    </source>
</evidence>
<sequence>MLLPPPLKVNDRLMAIAPCGTLRETEKEKFLAGLKIWEDRGYHIDLEKNYQAQEGYLAGSDDIRRQALHKAWTNPEYKAIICVRGGYGGARLLENWQWMPMDTPKWLIGFSDVTTLLWSLYQENITALHGPVITTMSQESPSSLHRLFDYLQGKSIAPLRGNGWGGGKQKGKLLVGNLTVATNILATPLCPDFDGVILALEDVGEAPYRLDRMLTQWRLMGVLDKVKGIALGRFSGCDVPDNIPSWTVTQVLKERLGGLNIPIVSDLPFGHDGENACLPLGQLAYIDGDEGILAVGDEQSE</sequence>